<evidence type="ECO:0000256" key="1">
    <source>
        <dbReference type="ARBA" id="ARBA00008645"/>
    </source>
</evidence>
<sequence length="307" mass="35296">MHIDETEKEFSIQAPWGTIVGLTWGDSSLPPVLLVHGKLDVCSSFRSLVALLPRSFYYVAIDLPGNGRSDPLPRGVRFTVMDYVPVISIVKEHYGWEKFMYVAHSFGTIVGKIYNIAYPEIITRVVELDPVPAYHTWPTTREGLRRWYHRYYDSYEPHKYHKFYGGLDGAPKYTYEKAQEMIMSSRSIPKEATENVLERCLEPAGDGLYRFTYDQRMKEVTILPFSGEHLRRIYTTCTTPTFAVLAQSVIDIGLYETVPFITDADCWPYRNYSFKIVDGGHDLHLNKPEAIAEDISKFLMAHLTSKL</sequence>
<keyword evidence="2" id="KW-0378">Hydrolase</keyword>
<protein>
    <recommendedName>
        <fullName evidence="3">AB hydrolase-1 domain-containing protein</fullName>
    </recommendedName>
</protein>
<proteinExistence type="inferred from homology"/>
<dbReference type="InterPro" id="IPR050266">
    <property type="entry name" value="AB_hydrolase_sf"/>
</dbReference>
<dbReference type="Gene3D" id="3.40.50.1820">
    <property type="entry name" value="alpha/beta hydrolase"/>
    <property type="match status" value="1"/>
</dbReference>
<evidence type="ECO:0000313" key="4">
    <source>
        <dbReference type="EMBL" id="CAH2987624.1"/>
    </source>
</evidence>
<dbReference type="InterPro" id="IPR000073">
    <property type="entry name" value="AB_hydrolase_1"/>
</dbReference>
<reference evidence="4" key="1">
    <citation type="submission" date="2021-12" db="EMBL/GenBank/DDBJ databases">
        <authorList>
            <person name="King R."/>
        </authorList>
    </citation>
    <scope>NUCLEOTIDE SEQUENCE</scope>
</reference>
<evidence type="ECO:0000259" key="3">
    <source>
        <dbReference type="Pfam" id="PF00561"/>
    </source>
</evidence>
<dbReference type="Proteomes" id="UP001153292">
    <property type="component" value="Chromosome 26"/>
</dbReference>
<comment type="similarity">
    <text evidence="1">Belongs to the AB hydrolase superfamily.</text>
</comment>
<name>A0ABN8LA90_CHISP</name>
<feature type="domain" description="AB hydrolase-1" evidence="3">
    <location>
        <begin position="30"/>
        <end position="155"/>
    </location>
</feature>
<organism evidence="4 5">
    <name type="scientific">Chilo suppressalis</name>
    <name type="common">Asiatic rice borer moth</name>
    <dbReference type="NCBI Taxonomy" id="168631"/>
    <lineage>
        <taxon>Eukaryota</taxon>
        <taxon>Metazoa</taxon>
        <taxon>Ecdysozoa</taxon>
        <taxon>Arthropoda</taxon>
        <taxon>Hexapoda</taxon>
        <taxon>Insecta</taxon>
        <taxon>Pterygota</taxon>
        <taxon>Neoptera</taxon>
        <taxon>Endopterygota</taxon>
        <taxon>Lepidoptera</taxon>
        <taxon>Glossata</taxon>
        <taxon>Ditrysia</taxon>
        <taxon>Pyraloidea</taxon>
        <taxon>Crambidae</taxon>
        <taxon>Crambinae</taxon>
        <taxon>Chilo</taxon>
    </lineage>
</organism>
<dbReference type="Pfam" id="PF00561">
    <property type="entry name" value="Abhydrolase_1"/>
    <property type="match status" value="1"/>
</dbReference>
<evidence type="ECO:0000313" key="5">
    <source>
        <dbReference type="Proteomes" id="UP001153292"/>
    </source>
</evidence>
<dbReference type="EMBL" id="OU963919">
    <property type="protein sequence ID" value="CAH2987624.1"/>
    <property type="molecule type" value="Genomic_DNA"/>
</dbReference>
<evidence type="ECO:0000256" key="2">
    <source>
        <dbReference type="ARBA" id="ARBA00022801"/>
    </source>
</evidence>
<gene>
    <name evidence="4" type="ORF">CHILSU_LOCUS7203</name>
</gene>
<dbReference type="SUPFAM" id="SSF53474">
    <property type="entry name" value="alpha/beta-Hydrolases"/>
    <property type="match status" value="1"/>
</dbReference>
<dbReference type="PANTHER" id="PTHR43798">
    <property type="entry name" value="MONOACYLGLYCEROL LIPASE"/>
    <property type="match status" value="1"/>
</dbReference>
<dbReference type="PANTHER" id="PTHR43798:SF14">
    <property type="entry name" value="SERINE HYDROLASE-LIKE PROTEIN DDB_G0286239"/>
    <property type="match status" value="1"/>
</dbReference>
<accession>A0ABN8LA90</accession>
<keyword evidence="5" id="KW-1185">Reference proteome</keyword>
<dbReference type="InterPro" id="IPR029058">
    <property type="entry name" value="AB_hydrolase_fold"/>
</dbReference>